<dbReference type="PANTHER" id="PTHR10476">
    <property type="entry name" value="CHARGED MULTIVESICULAR BODY PROTEIN"/>
    <property type="match status" value="1"/>
</dbReference>
<gene>
    <name evidence="1" type="ORF">FJAP1339_LOCUS1028</name>
</gene>
<dbReference type="AlphaFoldDB" id="A0A7S2XV96"/>
<accession>A0A7S2XV96</accession>
<dbReference type="EMBL" id="HBHR01002392">
    <property type="protein sequence ID" value="CAD9858510.1"/>
    <property type="molecule type" value="Transcribed_RNA"/>
</dbReference>
<dbReference type="GO" id="GO:0007034">
    <property type="term" value="P:vacuolar transport"/>
    <property type="evidence" value="ECO:0007669"/>
    <property type="project" value="InterPro"/>
</dbReference>
<evidence type="ECO:0000313" key="1">
    <source>
        <dbReference type="EMBL" id="CAD9858510.1"/>
    </source>
</evidence>
<name>A0A7S2XV96_9STRA</name>
<dbReference type="Gene3D" id="6.10.140.1230">
    <property type="match status" value="1"/>
</dbReference>
<proteinExistence type="predicted"/>
<protein>
    <submittedName>
        <fullName evidence="1">Uncharacterized protein</fullName>
    </submittedName>
</protein>
<dbReference type="Pfam" id="PF03357">
    <property type="entry name" value="Snf7"/>
    <property type="match status" value="1"/>
</dbReference>
<dbReference type="InterPro" id="IPR005024">
    <property type="entry name" value="Snf7_fam"/>
</dbReference>
<organism evidence="1">
    <name type="scientific">Fibrocapsa japonica</name>
    <dbReference type="NCBI Taxonomy" id="94617"/>
    <lineage>
        <taxon>Eukaryota</taxon>
        <taxon>Sar</taxon>
        <taxon>Stramenopiles</taxon>
        <taxon>Ochrophyta</taxon>
        <taxon>Raphidophyceae</taxon>
        <taxon>Chattonellales</taxon>
        <taxon>Chattonellaceae</taxon>
        <taxon>Fibrocapsa</taxon>
    </lineage>
</organism>
<reference evidence="1" key="1">
    <citation type="submission" date="2021-01" db="EMBL/GenBank/DDBJ databases">
        <authorList>
            <person name="Corre E."/>
            <person name="Pelletier E."/>
            <person name="Niang G."/>
            <person name="Scheremetjew M."/>
            <person name="Finn R."/>
            <person name="Kale V."/>
            <person name="Holt S."/>
            <person name="Cochrane G."/>
            <person name="Meng A."/>
            <person name="Brown T."/>
            <person name="Cohen L."/>
        </authorList>
    </citation>
    <scope>NUCLEOTIDE SEQUENCE</scope>
    <source>
        <strain evidence="1">CCMP1661</strain>
    </source>
</reference>
<sequence length="204" mass="22194">MGNKVSIQDELINLKLTSKSMARASQKCTQKSEAEKKKVKKAIADGIPQAAQIYAQNAIREQNQSLKLLQLSARIDAVASRLDMAVRQQQISGAMVGVTKGMDKAMKSMNLEKISAIMDKFEKQFEDMDVHAQYIDAATGSDSVVNANEDEVNALVAMVADEHKLELGEQFEAAGIVGNTVPAAETEAPQQTELEARMANLRGK</sequence>